<evidence type="ECO:0000313" key="1">
    <source>
        <dbReference type="EMBL" id="AVF26894.1"/>
    </source>
</evidence>
<dbReference type="AlphaFoldDB" id="A0A2L1U1W3"/>
<dbReference type="EMBL" id="CP019717">
    <property type="protein sequence ID" value="QHZ51502.1"/>
    <property type="molecule type" value="Genomic_DNA"/>
</dbReference>
<gene>
    <name evidence="1" type="ORF">ERICIII_02758</name>
    <name evidence="2" type="ORF">ERICV_02359</name>
</gene>
<organism evidence="1 3">
    <name type="scientific">Paenibacillus larvae subsp. larvae</name>
    <dbReference type="NCBI Taxonomy" id="147375"/>
    <lineage>
        <taxon>Bacteria</taxon>
        <taxon>Bacillati</taxon>
        <taxon>Bacillota</taxon>
        <taxon>Bacilli</taxon>
        <taxon>Bacillales</taxon>
        <taxon>Paenibacillaceae</taxon>
        <taxon>Paenibacillus</taxon>
    </lineage>
</organism>
<accession>A0A2L1U1W3</accession>
<name>A0A2L1U1W3_9BACL</name>
<reference evidence="1 4" key="2">
    <citation type="journal article" date="2020" name="Int. J. Med. Microbiol.">
        <title>Discovery of Paenibacillus larvae ERIC V: Phenotypic and genomic comparison to genotypes ERIC I-IV reveal different inventories of virulence factors which correlate with epidemiological prevalences of American Foulbrood.</title>
        <authorList>
            <person name="Beims H."/>
            <person name="Bunk B."/>
            <person name="Erler S."/>
            <person name="Mohr K.I."/>
            <person name="Sproer C."/>
            <person name="Pradella S."/>
            <person name="Gunther G."/>
            <person name="Rohde M."/>
            <person name="von der Ohe W."/>
            <person name="Steinert M."/>
        </authorList>
    </citation>
    <scope>NUCLEOTIDE SEQUENCE</scope>
    <source>
        <strain evidence="1">Eric_III</strain>
        <strain evidence="2">Eric_V</strain>
    </source>
</reference>
<dbReference type="STRING" id="147375.BXP28_03480"/>
<evidence type="ECO:0000313" key="4">
    <source>
        <dbReference type="Proteomes" id="UP000464330"/>
    </source>
</evidence>
<sequence length="29" mass="3591">MNVLQWEKIEKFCAWAEGIFFLFIEYFMG</sequence>
<proteinExistence type="predicted"/>
<evidence type="ECO:0000313" key="3">
    <source>
        <dbReference type="Proteomes" id="UP000239833"/>
    </source>
</evidence>
<reference evidence="3" key="1">
    <citation type="submission" date="2017-02" db="EMBL/GenBank/DDBJ databases">
        <title>Delineation of Paenibacillus larvae strains originating from foulbrood outbreaks.</title>
        <authorList>
            <person name="Beims H."/>
            <person name="Bunk B."/>
            <person name="Sproeer C."/>
            <person name="Mohr K.I."/>
            <person name="Pradella S."/>
            <person name="Guenther G."/>
            <person name="Rohde M."/>
            <person name="von der Ohe W."/>
            <person name="Steinert M."/>
        </authorList>
    </citation>
    <scope>NUCLEOTIDE SEQUENCE [LARGE SCALE GENOMIC DNA]</scope>
    <source>
        <strain evidence="3">Eric_III</strain>
    </source>
</reference>
<accession>A0A8B6WWV7</accession>
<dbReference type="Proteomes" id="UP000239833">
    <property type="component" value="Chromosome"/>
</dbReference>
<dbReference type="EMBL" id="CP019655">
    <property type="protein sequence ID" value="AVF26894.1"/>
    <property type="molecule type" value="Genomic_DNA"/>
</dbReference>
<protein>
    <submittedName>
        <fullName evidence="1">Uncharacterized protein</fullName>
    </submittedName>
</protein>
<evidence type="ECO:0000313" key="2">
    <source>
        <dbReference type="EMBL" id="QHZ51502.1"/>
    </source>
</evidence>
<accession>A0A6C0QS16</accession>
<dbReference type="Proteomes" id="UP000464330">
    <property type="component" value="Chromosome"/>
</dbReference>